<keyword evidence="2" id="KW-0238">DNA-binding</keyword>
<dbReference type="Gene3D" id="1.10.10.10">
    <property type="entry name" value="Winged helix-like DNA-binding domain superfamily/Winged helix DNA-binding domain"/>
    <property type="match status" value="1"/>
</dbReference>
<keyword evidence="6" id="KW-1185">Reference proteome</keyword>
<keyword evidence="1" id="KW-0805">Transcription regulation</keyword>
<dbReference type="EMBL" id="JAZHPZ010000003">
    <property type="protein sequence ID" value="MEF2965727.1"/>
    <property type="molecule type" value="Genomic_DNA"/>
</dbReference>
<dbReference type="Pfam" id="PF01638">
    <property type="entry name" value="HxlR"/>
    <property type="match status" value="1"/>
</dbReference>
<evidence type="ECO:0000313" key="6">
    <source>
        <dbReference type="Proteomes" id="UP001306950"/>
    </source>
</evidence>
<evidence type="ECO:0000313" key="5">
    <source>
        <dbReference type="EMBL" id="MEF2965727.1"/>
    </source>
</evidence>
<evidence type="ECO:0000256" key="3">
    <source>
        <dbReference type="ARBA" id="ARBA00023163"/>
    </source>
</evidence>
<dbReference type="InterPro" id="IPR036390">
    <property type="entry name" value="WH_DNA-bd_sf"/>
</dbReference>
<dbReference type="SUPFAM" id="SSF46785">
    <property type="entry name" value="Winged helix' DNA-binding domain"/>
    <property type="match status" value="1"/>
</dbReference>
<reference evidence="5 6" key="1">
    <citation type="submission" date="2024-02" db="EMBL/GenBank/DDBJ databases">
        <title>A nitrogen-fixing paenibacillus bacterium.</title>
        <authorList>
            <person name="Zhang W.L."/>
            <person name="Chen S.F."/>
        </authorList>
    </citation>
    <scope>NUCLEOTIDE SEQUENCE [LARGE SCALE GENOMIC DNA]</scope>
    <source>
        <strain evidence="5 6">M1</strain>
    </source>
</reference>
<accession>A0ABU7VPT5</accession>
<dbReference type="Proteomes" id="UP001306950">
    <property type="component" value="Unassembled WGS sequence"/>
</dbReference>
<feature type="domain" description="HTH hxlR-type" evidence="4">
    <location>
        <begin position="11"/>
        <end position="109"/>
    </location>
</feature>
<evidence type="ECO:0000259" key="4">
    <source>
        <dbReference type="PROSITE" id="PS51118"/>
    </source>
</evidence>
<organism evidence="5 6">
    <name type="scientific">Paenibacillus haidiansis</name>
    <dbReference type="NCBI Taxonomy" id="1574488"/>
    <lineage>
        <taxon>Bacteria</taxon>
        <taxon>Bacillati</taxon>
        <taxon>Bacillota</taxon>
        <taxon>Bacilli</taxon>
        <taxon>Bacillales</taxon>
        <taxon>Paenibacillaceae</taxon>
        <taxon>Paenibacillus</taxon>
    </lineage>
</organism>
<gene>
    <name evidence="5" type="ORF">V3851_07790</name>
</gene>
<keyword evidence="3" id="KW-0804">Transcription</keyword>
<name>A0ABU7VPT5_9BACL</name>
<dbReference type="InterPro" id="IPR002577">
    <property type="entry name" value="HTH_HxlR"/>
</dbReference>
<dbReference type="PANTHER" id="PTHR33204">
    <property type="entry name" value="TRANSCRIPTIONAL REGULATOR, MARR FAMILY"/>
    <property type="match status" value="1"/>
</dbReference>
<dbReference type="PROSITE" id="PS51118">
    <property type="entry name" value="HTH_HXLR"/>
    <property type="match status" value="1"/>
</dbReference>
<evidence type="ECO:0000256" key="1">
    <source>
        <dbReference type="ARBA" id="ARBA00023015"/>
    </source>
</evidence>
<protein>
    <submittedName>
        <fullName evidence="5">Helix-turn-helix domain-containing protein</fullName>
    </submittedName>
</protein>
<sequence length="112" mass="12879">MAISSDMIKDCPYFTVQKVLAGKWSLLILHFLSEETLRFNELQRKLDNLTHATLAKQLKALEKSGLIVRTEFAQIPPKVEYSLSDLGRKLQPSLDSLFEWGQEYLKYSSSKN</sequence>
<dbReference type="InterPro" id="IPR011991">
    <property type="entry name" value="ArsR-like_HTH"/>
</dbReference>
<dbReference type="CDD" id="cd00090">
    <property type="entry name" value="HTH_ARSR"/>
    <property type="match status" value="1"/>
</dbReference>
<dbReference type="RefSeq" id="WP_331845960.1">
    <property type="nucleotide sequence ID" value="NZ_JAZHPZ010000003.1"/>
</dbReference>
<proteinExistence type="predicted"/>
<comment type="caution">
    <text evidence="5">The sequence shown here is derived from an EMBL/GenBank/DDBJ whole genome shotgun (WGS) entry which is preliminary data.</text>
</comment>
<evidence type="ECO:0000256" key="2">
    <source>
        <dbReference type="ARBA" id="ARBA00023125"/>
    </source>
</evidence>
<dbReference type="InterPro" id="IPR036388">
    <property type="entry name" value="WH-like_DNA-bd_sf"/>
</dbReference>